<gene>
    <name evidence="2" type="ORF">DdX_12848</name>
</gene>
<sequence>MPYFKIDCSYIFDKDNGFINEDGECEIMAEISVTHVVTQAEVVEIDPFLKRLKDTFLSSKNISGIINLQAGYRVPVNKELLSSHSEYFNNIFNNEHFEESSQESIDLTDFTYKQFRLLHKHIDQRRHFYKDTAEFRKAVEFRLKSEGRVTEFKRLWNFADIKAYSHKQRANYRCIGFRTRSDYKLFNDTLDMVDDVTQIRALLGLFFCVSTKYKLIENQMVSAENIEDLLCVGSYFQISKILERCKEFLRRNYADFSRQRRKELVEKYNLSSVTVPAMDDQREAQSDLSSTELFVYVNFLDTDKEEMCSVKYEEEITIKMLYSFALTQIYSQGNCNHPSEYEFDRVRISDPNRRFTNDCQSEDIDDNDTIMYHFARAYRIYSFDVRKAAVSSTSTRFSAKMPPKIYYYRDKFIHEIPVHVNFLDTDDEEMCSIDYENGMTIQTLFFNALLHLFYKGNGRRPSNYEIETVGIAYPNILSQSVDVEDDAAITSRYVCKSCRYSFEARKISTEDLTYSPSKTIPFIYDSYTKKVKFDQENEEESEPKASTSGQTQNISVRFETAYQLQNIRRSVSFIL</sequence>
<dbReference type="PANTHER" id="PTHR22744:SF17">
    <property type="entry name" value="BTB DOMAIN-CONTAINING PROTEIN"/>
    <property type="match status" value="1"/>
</dbReference>
<accession>A0AAD4MUE6</accession>
<evidence type="ECO:0000313" key="3">
    <source>
        <dbReference type="Proteomes" id="UP001201812"/>
    </source>
</evidence>
<protein>
    <submittedName>
        <fullName evidence="2">BTB/POZ domain-containing protein</fullName>
    </submittedName>
</protein>
<dbReference type="CDD" id="cd18186">
    <property type="entry name" value="BTB_POZ_ZBTB_KLHL-like"/>
    <property type="match status" value="1"/>
</dbReference>
<dbReference type="Gene3D" id="3.30.710.10">
    <property type="entry name" value="Potassium Channel Kv1.1, Chain A"/>
    <property type="match status" value="1"/>
</dbReference>
<dbReference type="SUPFAM" id="SSF54695">
    <property type="entry name" value="POZ domain"/>
    <property type="match status" value="1"/>
</dbReference>
<dbReference type="AlphaFoldDB" id="A0AAD4MUE6"/>
<name>A0AAD4MUE6_9BILA</name>
<proteinExistence type="predicted"/>
<dbReference type="Proteomes" id="UP001201812">
    <property type="component" value="Unassembled WGS sequence"/>
</dbReference>
<dbReference type="PANTHER" id="PTHR22744">
    <property type="entry name" value="HELIX LOOP HELIX PROTEIN 21-RELATED"/>
    <property type="match status" value="1"/>
</dbReference>
<dbReference type="EMBL" id="JAKKPZ010000046">
    <property type="protein sequence ID" value="KAI1706639.1"/>
    <property type="molecule type" value="Genomic_DNA"/>
</dbReference>
<organism evidence="2 3">
    <name type="scientific">Ditylenchus destructor</name>
    <dbReference type="NCBI Taxonomy" id="166010"/>
    <lineage>
        <taxon>Eukaryota</taxon>
        <taxon>Metazoa</taxon>
        <taxon>Ecdysozoa</taxon>
        <taxon>Nematoda</taxon>
        <taxon>Chromadorea</taxon>
        <taxon>Rhabditida</taxon>
        <taxon>Tylenchina</taxon>
        <taxon>Tylenchomorpha</taxon>
        <taxon>Sphaerularioidea</taxon>
        <taxon>Anguinidae</taxon>
        <taxon>Anguininae</taxon>
        <taxon>Ditylenchus</taxon>
    </lineage>
</organism>
<keyword evidence="3" id="KW-1185">Reference proteome</keyword>
<feature type="domain" description="BTB" evidence="1">
    <location>
        <begin position="60"/>
        <end position="131"/>
    </location>
</feature>
<comment type="caution">
    <text evidence="2">The sequence shown here is derived from an EMBL/GenBank/DDBJ whole genome shotgun (WGS) entry which is preliminary data.</text>
</comment>
<evidence type="ECO:0000259" key="1">
    <source>
        <dbReference type="PROSITE" id="PS50097"/>
    </source>
</evidence>
<dbReference type="PROSITE" id="PS50097">
    <property type="entry name" value="BTB"/>
    <property type="match status" value="1"/>
</dbReference>
<reference evidence="2" key="1">
    <citation type="submission" date="2022-01" db="EMBL/GenBank/DDBJ databases">
        <title>Genome Sequence Resource for Two Populations of Ditylenchus destructor, the Migratory Endoparasitic Phytonematode.</title>
        <authorList>
            <person name="Zhang H."/>
            <person name="Lin R."/>
            <person name="Xie B."/>
        </authorList>
    </citation>
    <scope>NUCLEOTIDE SEQUENCE</scope>
    <source>
        <strain evidence="2">BazhouSP</strain>
    </source>
</reference>
<dbReference type="InterPro" id="IPR000210">
    <property type="entry name" value="BTB/POZ_dom"/>
</dbReference>
<evidence type="ECO:0000313" key="2">
    <source>
        <dbReference type="EMBL" id="KAI1706639.1"/>
    </source>
</evidence>
<dbReference type="Pfam" id="PF00651">
    <property type="entry name" value="BTB"/>
    <property type="match status" value="1"/>
</dbReference>
<dbReference type="InterPro" id="IPR011333">
    <property type="entry name" value="SKP1/BTB/POZ_sf"/>
</dbReference>